<name>A0A3B1DSX3_9ZZZZ</name>
<dbReference type="AlphaFoldDB" id="A0A3B1DSX3"/>
<keyword evidence="1" id="KW-0812">Transmembrane</keyword>
<keyword evidence="1" id="KW-1133">Transmembrane helix</keyword>
<gene>
    <name evidence="2" type="ORF">MNBD_PLANCTO02-2304</name>
</gene>
<proteinExistence type="predicted"/>
<feature type="transmembrane region" description="Helical" evidence="1">
    <location>
        <begin position="66"/>
        <end position="86"/>
    </location>
</feature>
<organism evidence="2">
    <name type="scientific">hydrothermal vent metagenome</name>
    <dbReference type="NCBI Taxonomy" id="652676"/>
    <lineage>
        <taxon>unclassified sequences</taxon>
        <taxon>metagenomes</taxon>
        <taxon>ecological metagenomes</taxon>
    </lineage>
</organism>
<dbReference type="EMBL" id="UOGL01000317">
    <property type="protein sequence ID" value="VAX39264.1"/>
    <property type="molecule type" value="Genomic_DNA"/>
</dbReference>
<accession>A0A3B1DSX3</accession>
<evidence type="ECO:0000313" key="2">
    <source>
        <dbReference type="EMBL" id="VAX39264.1"/>
    </source>
</evidence>
<reference evidence="2" key="1">
    <citation type="submission" date="2018-06" db="EMBL/GenBank/DDBJ databases">
        <authorList>
            <person name="Zhirakovskaya E."/>
        </authorList>
    </citation>
    <scope>NUCLEOTIDE SEQUENCE</scope>
</reference>
<keyword evidence="1" id="KW-0472">Membrane</keyword>
<sequence length="92" mass="10072">MFRSLFFNVGLLAVLIGAGLLYVDVIILNVQEEVVVRQQPQKAETSFRGMFTTVSPDGKKMIVPPIWAPYCLMSAGAVALLYATALPRRSGK</sequence>
<feature type="transmembrane region" description="Helical" evidence="1">
    <location>
        <begin position="5"/>
        <end position="28"/>
    </location>
</feature>
<protein>
    <submittedName>
        <fullName evidence="2">Uncharacterized protein</fullName>
    </submittedName>
</protein>
<evidence type="ECO:0000256" key="1">
    <source>
        <dbReference type="SAM" id="Phobius"/>
    </source>
</evidence>